<proteinExistence type="predicted"/>
<comment type="caution">
    <text evidence="2">The sequence shown here is derived from an EMBL/GenBank/DDBJ whole genome shotgun (WGS) entry which is preliminary data.</text>
</comment>
<dbReference type="InterPro" id="IPR036390">
    <property type="entry name" value="WH_DNA-bd_sf"/>
</dbReference>
<keyword evidence="3" id="KW-1185">Reference proteome</keyword>
<evidence type="ECO:0000256" key="1">
    <source>
        <dbReference type="SAM" id="MobiDB-lite"/>
    </source>
</evidence>
<feature type="region of interest" description="Disordered" evidence="1">
    <location>
        <begin position="142"/>
        <end position="174"/>
    </location>
</feature>
<dbReference type="InterPro" id="IPR036388">
    <property type="entry name" value="WH-like_DNA-bd_sf"/>
</dbReference>
<sequence>MLRRELAGGWACPSADRLAALSGLHRATVYRHLRRLEEAGAIHRERRRVEGHLRTGWTLAPADPVRGAAGALAPVRPVERVRAARIVERYGVELVRAALADAPRIDWHTRRGWRLTLAGHAQISRAREHKARWVPMLAGAAPGLPLSMPPRPTRPRPRPRPSPLPAPRWIGGTP</sequence>
<dbReference type="Gene3D" id="1.10.10.10">
    <property type="entry name" value="Winged helix-like DNA-binding domain superfamily/Winged helix DNA-binding domain"/>
    <property type="match status" value="1"/>
</dbReference>
<gene>
    <name evidence="2" type="ORF">POL25_27550</name>
</gene>
<name>A0ABT5E7E3_9BACT</name>
<organism evidence="2 3">
    <name type="scientific">Nannocystis bainbridge</name>
    <dbReference type="NCBI Taxonomy" id="2995303"/>
    <lineage>
        <taxon>Bacteria</taxon>
        <taxon>Pseudomonadati</taxon>
        <taxon>Myxococcota</taxon>
        <taxon>Polyangia</taxon>
        <taxon>Nannocystales</taxon>
        <taxon>Nannocystaceae</taxon>
        <taxon>Nannocystis</taxon>
    </lineage>
</organism>
<accession>A0ABT5E7E3</accession>
<evidence type="ECO:0000313" key="2">
    <source>
        <dbReference type="EMBL" id="MDC0720691.1"/>
    </source>
</evidence>
<dbReference type="Proteomes" id="UP001221686">
    <property type="component" value="Unassembled WGS sequence"/>
</dbReference>
<dbReference type="SUPFAM" id="SSF46785">
    <property type="entry name" value="Winged helix' DNA-binding domain"/>
    <property type="match status" value="1"/>
</dbReference>
<dbReference type="EMBL" id="JAQNDL010000003">
    <property type="protein sequence ID" value="MDC0720691.1"/>
    <property type="molecule type" value="Genomic_DNA"/>
</dbReference>
<dbReference type="RefSeq" id="WP_272091136.1">
    <property type="nucleotide sequence ID" value="NZ_JAQNDL010000003.1"/>
</dbReference>
<evidence type="ECO:0000313" key="3">
    <source>
        <dbReference type="Proteomes" id="UP001221686"/>
    </source>
</evidence>
<reference evidence="2 3" key="1">
    <citation type="submission" date="2022-11" db="EMBL/GenBank/DDBJ databases">
        <title>Minimal conservation of predation-associated metabolite biosynthetic gene clusters underscores biosynthetic potential of Myxococcota including descriptions for ten novel species: Archangium lansinium sp. nov., Myxococcus landrumus sp. nov., Nannocystis bai.</title>
        <authorList>
            <person name="Ahearne A."/>
            <person name="Stevens C."/>
            <person name="Dowd S."/>
        </authorList>
    </citation>
    <scope>NUCLEOTIDE SEQUENCE [LARGE SCALE GENOMIC DNA]</scope>
    <source>
        <strain evidence="2 3">BB15-2</strain>
    </source>
</reference>
<dbReference type="Pfam" id="PF13730">
    <property type="entry name" value="HTH_36"/>
    <property type="match status" value="1"/>
</dbReference>
<protein>
    <submittedName>
        <fullName evidence="2">Helix-turn-helix domain-containing protein</fullName>
    </submittedName>
</protein>